<name>A0A4S8QR76_9ACTN</name>
<protein>
    <submittedName>
        <fullName evidence="5">GNAT family N-acetyltransferase</fullName>
    </submittedName>
</protein>
<dbReference type="PROSITE" id="PS51186">
    <property type="entry name" value="GNAT"/>
    <property type="match status" value="1"/>
</dbReference>
<dbReference type="Gene3D" id="3.40.630.30">
    <property type="match status" value="1"/>
</dbReference>
<dbReference type="OrthoDB" id="4119890at2"/>
<dbReference type="SUPFAM" id="SSF55729">
    <property type="entry name" value="Acyl-CoA N-acyltransferases (Nat)"/>
    <property type="match status" value="2"/>
</dbReference>
<reference evidence="5 6" key="2">
    <citation type="submission" date="2019-05" db="EMBL/GenBank/DDBJ databases">
        <title>Glycomyces buryatensis sp. nov.</title>
        <authorList>
            <person name="Nikitina E."/>
        </authorList>
    </citation>
    <scope>NUCLEOTIDE SEQUENCE [LARGE SCALE GENOMIC DNA]</scope>
    <source>
        <strain evidence="5 6">18</strain>
    </source>
</reference>
<evidence type="ECO:0000256" key="1">
    <source>
        <dbReference type="ARBA" id="ARBA00022679"/>
    </source>
</evidence>
<organism evidence="5 6">
    <name type="scientific">Glycomyces buryatensis</name>
    <dbReference type="NCBI Taxonomy" id="2570927"/>
    <lineage>
        <taxon>Bacteria</taxon>
        <taxon>Bacillati</taxon>
        <taxon>Actinomycetota</taxon>
        <taxon>Actinomycetes</taxon>
        <taxon>Glycomycetales</taxon>
        <taxon>Glycomycetaceae</taxon>
        <taxon>Glycomyces</taxon>
    </lineage>
</organism>
<dbReference type="InterPro" id="IPR016181">
    <property type="entry name" value="Acyl_CoA_acyltransferase"/>
</dbReference>
<accession>A0A4S8QR76</accession>
<dbReference type="AlphaFoldDB" id="A0A4S8QR76"/>
<dbReference type="PANTHER" id="PTHR43877:SF8">
    <property type="entry name" value="N-ACETYLGLUTAMATE SYNTHASE-RELATED"/>
    <property type="match status" value="1"/>
</dbReference>
<dbReference type="InterPro" id="IPR050832">
    <property type="entry name" value="Bact_Acetyltransf"/>
</dbReference>
<evidence type="ECO:0000259" key="4">
    <source>
        <dbReference type="PROSITE" id="PS51186"/>
    </source>
</evidence>
<feature type="domain" description="N-acetyltransferase" evidence="4">
    <location>
        <begin position="111"/>
        <end position="275"/>
    </location>
</feature>
<keyword evidence="2" id="KW-0012">Acyltransferase</keyword>
<dbReference type="PANTHER" id="PTHR43877">
    <property type="entry name" value="AMINOALKYLPHOSPHONATE N-ACETYLTRANSFERASE-RELATED-RELATED"/>
    <property type="match status" value="1"/>
</dbReference>
<dbReference type="EMBL" id="STGY01000007">
    <property type="protein sequence ID" value="THV43164.1"/>
    <property type="molecule type" value="Genomic_DNA"/>
</dbReference>
<keyword evidence="1 5" id="KW-0808">Transferase</keyword>
<evidence type="ECO:0000256" key="3">
    <source>
        <dbReference type="SAM" id="MobiDB-lite"/>
    </source>
</evidence>
<feature type="compositionally biased region" description="Basic and acidic residues" evidence="3">
    <location>
        <begin position="1"/>
        <end position="17"/>
    </location>
</feature>
<feature type="region of interest" description="Disordered" evidence="3">
    <location>
        <begin position="1"/>
        <end position="25"/>
    </location>
</feature>
<dbReference type="Proteomes" id="UP000308760">
    <property type="component" value="Unassembled WGS sequence"/>
</dbReference>
<evidence type="ECO:0000256" key="2">
    <source>
        <dbReference type="ARBA" id="ARBA00023315"/>
    </source>
</evidence>
<dbReference type="GO" id="GO:0016747">
    <property type="term" value="F:acyltransferase activity, transferring groups other than amino-acyl groups"/>
    <property type="evidence" value="ECO:0007669"/>
    <property type="project" value="InterPro"/>
</dbReference>
<proteinExistence type="predicted"/>
<keyword evidence="6" id="KW-1185">Reference proteome</keyword>
<evidence type="ECO:0000313" key="5">
    <source>
        <dbReference type="EMBL" id="THV43164.1"/>
    </source>
</evidence>
<dbReference type="Pfam" id="PF00583">
    <property type="entry name" value="Acetyltransf_1"/>
    <property type="match status" value="1"/>
</dbReference>
<evidence type="ECO:0000313" key="6">
    <source>
        <dbReference type="Proteomes" id="UP000308760"/>
    </source>
</evidence>
<dbReference type="CDD" id="cd04301">
    <property type="entry name" value="NAT_SF"/>
    <property type="match status" value="1"/>
</dbReference>
<dbReference type="InterPro" id="IPR000182">
    <property type="entry name" value="GNAT_dom"/>
</dbReference>
<gene>
    <name evidence="5" type="ORF">FAB82_02740</name>
</gene>
<sequence>MGEMLRARREQPDERRGGGRHGKNIGVNPRFSLTLLGRWVILQIRSVTEMRTAHRVGKHSGGKAAIPNRGECPAVWGGCRAHFLCSGRIRLIRLRRFPICEMVRCVSISDIEILPIDPLDRDLVNGWIGTQRAVAAHDLPGEPLPSPSFQRLRLLLWSAAVDVERYVARREGAVIGALQYSMPNRDNQHLIELELEVHPEHRRGGVGTALLEFTERRAAELGRDTILAFATESLEGGPRFDHSGREFAKARGYAVVDQEIHRRNDLTLVGDDELGRLYAEAWENAAGYELVQWVNECPDELVDGMAMLNERMYTDPPMGEDLDIRPAVYDAARIRNTEWTAIERGQTQFNSAIVHVESGELAGMSNICLLPGEELHAWQQDTIVEEKHRGHRLGMILKIANQRLLRRYRPQIRYVHTWNAEVNDHMIAINEAMGYRPLCRDLDVQKKLS</sequence>
<reference evidence="6" key="1">
    <citation type="submission" date="2019-04" db="EMBL/GenBank/DDBJ databases">
        <title>Nocardioides xinjiangensis sp. nov.</title>
        <authorList>
            <person name="Liu S."/>
        </authorList>
    </citation>
    <scope>NUCLEOTIDE SEQUENCE [LARGE SCALE GENOMIC DNA]</scope>
    <source>
        <strain evidence="6">18</strain>
    </source>
</reference>
<comment type="caution">
    <text evidence="5">The sequence shown here is derived from an EMBL/GenBank/DDBJ whole genome shotgun (WGS) entry which is preliminary data.</text>
</comment>